<comment type="caution">
    <text evidence="2">The sequence shown here is derived from an EMBL/GenBank/DDBJ whole genome shotgun (WGS) entry which is preliminary data.</text>
</comment>
<gene>
    <name evidence="2" type="ORF">Mco01_48990</name>
</gene>
<dbReference type="InterPro" id="IPR013653">
    <property type="entry name" value="GCN5-like_dom"/>
</dbReference>
<keyword evidence="3" id="KW-1185">Reference proteome</keyword>
<evidence type="ECO:0000313" key="2">
    <source>
        <dbReference type="EMBL" id="GIH41899.1"/>
    </source>
</evidence>
<proteinExistence type="predicted"/>
<reference evidence="2 3" key="1">
    <citation type="submission" date="2021-01" db="EMBL/GenBank/DDBJ databases">
        <title>Whole genome shotgun sequence of Microbispora corallina NBRC 16416.</title>
        <authorList>
            <person name="Komaki H."/>
            <person name="Tamura T."/>
        </authorList>
    </citation>
    <scope>NUCLEOTIDE SEQUENCE [LARGE SCALE GENOMIC DNA]</scope>
    <source>
        <strain evidence="2 3">NBRC 16416</strain>
    </source>
</reference>
<dbReference type="Pfam" id="PF08445">
    <property type="entry name" value="FR47"/>
    <property type="match status" value="1"/>
</dbReference>
<dbReference type="InterPro" id="IPR016181">
    <property type="entry name" value="Acyl_CoA_acyltransferase"/>
</dbReference>
<dbReference type="InterPro" id="IPR000182">
    <property type="entry name" value="GNAT_dom"/>
</dbReference>
<accession>A0ABQ4G497</accession>
<evidence type="ECO:0000313" key="3">
    <source>
        <dbReference type="Proteomes" id="UP000603904"/>
    </source>
</evidence>
<organism evidence="2 3">
    <name type="scientific">Microbispora corallina</name>
    <dbReference type="NCBI Taxonomy" id="83302"/>
    <lineage>
        <taxon>Bacteria</taxon>
        <taxon>Bacillati</taxon>
        <taxon>Actinomycetota</taxon>
        <taxon>Actinomycetes</taxon>
        <taxon>Streptosporangiales</taxon>
        <taxon>Streptosporangiaceae</taxon>
        <taxon>Microbispora</taxon>
    </lineage>
</organism>
<evidence type="ECO:0000259" key="1">
    <source>
        <dbReference type="PROSITE" id="PS51186"/>
    </source>
</evidence>
<name>A0ABQ4G497_9ACTN</name>
<dbReference type="EMBL" id="BOOC01000026">
    <property type="protein sequence ID" value="GIH41899.1"/>
    <property type="molecule type" value="Genomic_DNA"/>
</dbReference>
<dbReference type="Proteomes" id="UP000603904">
    <property type="component" value="Unassembled WGS sequence"/>
</dbReference>
<dbReference type="RefSeq" id="WP_204059202.1">
    <property type="nucleotide sequence ID" value="NZ_BAAAGP010000007.1"/>
</dbReference>
<protein>
    <recommendedName>
        <fullName evidence="1">N-acetyltransferase domain-containing protein</fullName>
    </recommendedName>
</protein>
<dbReference type="PROSITE" id="PS51186">
    <property type="entry name" value="GNAT"/>
    <property type="match status" value="1"/>
</dbReference>
<dbReference type="SUPFAM" id="SSF55729">
    <property type="entry name" value="Acyl-CoA N-acyltransferases (Nat)"/>
    <property type="match status" value="1"/>
</dbReference>
<sequence length="246" mass="25866">MRELFTVAEVEDACGGDDLIVWAAQGMRPGVRAFAHGDGVAVASPRASRRDRLAVRGGTADVAALVRHALAEVGPSYRPFGDAALVAEVARAVPELAFTAGFSWMTTTRLADRTDRDAGGARWLDPGEEPEVTDLLTSANPDSYAVPGLPRVRRWAGIRDAGGRLLAVAADAWSAPTVGLLAGVATAAEARGRGLGERVCRFVARALLDEHGRASLMVDDDNRAAIGVYARLGFARRRVAAAAVPD</sequence>
<feature type="domain" description="N-acetyltransferase" evidence="1">
    <location>
        <begin position="106"/>
        <end position="246"/>
    </location>
</feature>
<dbReference type="Gene3D" id="3.40.630.30">
    <property type="match status" value="1"/>
</dbReference>